<feature type="domain" description="HTH gntR-type" evidence="6">
    <location>
        <begin position="24"/>
        <end position="92"/>
    </location>
</feature>
<sequence>MGPPLAQLTAPGLRTMLGENTGARPAYAWLSESIRTLVSNGRVLHGTRLPSERELVHALGLSRTTVSRAYAELRERGFAEARRGSGTQIRIPGGSVGGGAEPLVPGGTDAVAGVLDLTCAAPLAPVGLAGYFERALDELPGYINGMGYYPNGLPVLREAIAEDYRRRGLPTVPEQVIVTAGALAGIAITSRALLGPGARVAVETPTYPNSVASLRQHGSRIIPVSQVTEGSDLPGIEKVLGSRQVAAMLALPDFHNPTGTLLDAPGRERWAAALRRNSVQGIVDETNAELWLDADPELAPMAAWNRDIVTVSSASKTYWGGLRLGWIRAPHRVATALARAKSTLDLGAPVLEQLVLAAMLRARPGLDQSTRTGMREGRDLLLAGLAARLPDWEVRRPAGGLSLWANLPLPASTALSREAEARGLRLAPGSAFAVESHGLEHWVRIPYALQGPDLERALPLLESAWAAAAAGEPARGRPRA</sequence>
<name>A0A839QHC1_9MICC</name>
<protein>
    <submittedName>
        <fullName evidence="7">DNA-binding transcriptional MocR family regulator</fullName>
    </submittedName>
</protein>
<dbReference type="GO" id="GO:0030170">
    <property type="term" value="F:pyridoxal phosphate binding"/>
    <property type="evidence" value="ECO:0007669"/>
    <property type="project" value="InterPro"/>
</dbReference>
<evidence type="ECO:0000256" key="5">
    <source>
        <dbReference type="ARBA" id="ARBA00023163"/>
    </source>
</evidence>
<dbReference type="Pfam" id="PF00392">
    <property type="entry name" value="GntR"/>
    <property type="match status" value="1"/>
</dbReference>
<organism evidence="7 8">
    <name type="scientific">Paeniglutamicibacter cryotolerans</name>
    <dbReference type="NCBI Taxonomy" id="670079"/>
    <lineage>
        <taxon>Bacteria</taxon>
        <taxon>Bacillati</taxon>
        <taxon>Actinomycetota</taxon>
        <taxon>Actinomycetes</taxon>
        <taxon>Micrococcales</taxon>
        <taxon>Micrococcaceae</taxon>
        <taxon>Paeniglutamicibacter</taxon>
    </lineage>
</organism>
<keyword evidence="3" id="KW-0805">Transcription regulation</keyword>
<dbReference type="InterPro" id="IPR004839">
    <property type="entry name" value="Aminotransferase_I/II_large"/>
</dbReference>
<evidence type="ECO:0000256" key="1">
    <source>
        <dbReference type="ARBA" id="ARBA00005384"/>
    </source>
</evidence>
<evidence type="ECO:0000256" key="3">
    <source>
        <dbReference type="ARBA" id="ARBA00023015"/>
    </source>
</evidence>
<dbReference type="GO" id="GO:0003700">
    <property type="term" value="F:DNA-binding transcription factor activity"/>
    <property type="evidence" value="ECO:0007669"/>
    <property type="project" value="InterPro"/>
</dbReference>
<comment type="similarity">
    <text evidence="1">In the C-terminal section; belongs to the class-I pyridoxal-phosphate-dependent aminotransferase family.</text>
</comment>
<evidence type="ECO:0000259" key="6">
    <source>
        <dbReference type="PROSITE" id="PS50949"/>
    </source>
</evidence>
<keyword evidence="2" id="KW-0663">Pyridoxal phosphate</keyword>
<dbReference type="SMART" id="SM00345">
    <property type="entry name" value="HTH_GNTR"/>
    <property type="match status" value="1"/>
</dbReference>
<dbReference type="InterPro" id="IPR036388">
    <property type="entry name" value="WH-like_DNA-bd_sf"/>
</dbReference>
<dbReference type="InterPro" id="IPR000524">
    <property type="entry name" value="Tscrpt_reg_HTH_GntR"/>
</dbReference>
<dbReference type="PANTHER" id="PTHR46577">
    <property type="entry name" value="HTH-TYPE TRANSCRIPTIONAL REGULATORY PROTEIN GABR"/>
    <property type="match status" value="1"/>
</dbReference>
<dbReference type="SUPFAM" id="SSF46785">
    <property type="entry name" value="Winged helix' DNA-binding domain"/>
    <property type="match status" value="1"/>
</dbReference>
<evidence type="ECO:0000256" key="4">
    <source>
        <dbReference type="ARBA" id="ARBA00023125"/>
    </source>
</evidence>
<dbReference type="InterPro" id="IPR036390">
    <property type="entry name" value="WH_DNA-bd_sf"/>
</dbReference>
<dbReference type="AlphaFoldDB" id="A0A839QHC1"/>
<dbReference type="CDD" id="cd00609">
    <property type="entry name" value="AAT_like"/>
    <property type="match status" value="1"/>
</dbReference>
<reference evidence="7 8" key="1">
    <citation type="submission" date="2020-08" db="EMBL/GenBank/DDBJ databases">
        <title>Sequencing the genomes of 1000 actinobacteria strains.</title>
        <authorList>
            <person name="Klenk H.-P."/>
        </authorList>
    </citation>
    <scope>NUCLEOTIDE SEQUENCE [LARGE SCALE GENOMIC DNA]</scope>
    <source>
        <strain evidence="7 8">DSM 22826</strain>
    </source>
</reference>
<dbReference type="Proteomes" id="UP000523000">
    <property type="component" value="Unassembled WGS sequence"/>
</dbReference>
<dbReference type="CDD" id="cd07377">
    <property type="entry name" value="WHTH_GntR"/>
    <property type="match status" value="1"/>
</dbReference>
<keyword evidence="8" id="KW-1185">Reference proteome</keyword>
<dbReference type="InterPro" id="IPR051446">
    <property type="entry name" value="HTH_trans_reg/aminotransferase"/>
</dbReference>
<dbReference type="InterPro" id="IPR015424">
    <property type="entry name" value="PyrdxlP-dep_Trfase"/>
</dbReference>
<evidence type="ECO:0000313" key="7">
    <source>
        <dbReference type="EMBL" id="MBB2995003.1"/>
    </source>
</evidence>
<dbReference type="InterPro" id="IPR015421">
    <property type="entry name" value="PyrdxlP-dep_Trfase_major"/>
</dbReference>
<dbReference type="Gene3D" id="3.40.640.10">
    <property type="entry name" value="Type I PLP-dependent aspartate aminotransferase-like (Major domain)"/>
    <property type="match status" value="1"/>
</dbReference>
<keyword evidence="5" id="KW-0804">Transcription</keyword>
<dbReference type="SUPFAM" id="SSF53383">
    <property type="entry name" value="PLP-dependent transferases"/>
    <property type="match status" value="1"/>
</dbReference>
<dbReference type="EMBL" id="JACHVS010000001">
    <property type="protein sequence ID" value="MBB2995003.1"/>
    <property type="molecule type" value="Genomic_DNA"/>
</dbReference>
<dbReference type="PRINTS" id="PR00035">
    <property type="entry name" value="HTHGNTR"/>
</dbReference>
<dbReference type="PANTHER" id="PTHR46577:SF1">
    <property type="entry name" value="HTH-TYPE TRANSCRIPTIONAL REGULATORY PROTEIN GABR"/>
    <property type="match status" value="1"/>
</dbReference>
<gene>
    <name evidence="7" type="ORF">E9229_001194</name>
</gene>
<dbReference type="PROSITE" id="PS50949">
    <property type="entry name" value="HTH_GNTR"/>
    <property type="match status" value="1"/>
</dbReference>
<proteinExistence type="inferred from homology"/>
<accession>A0A839QHC1</accession>
<keyword evidence="4 7" id="KW-0238">DNA-binding</keyword>
<comment type="caution">
    <text evidence="7">The sequence shown here is derived from an EMBL/GenBank/DDBJ whole genome shotgun (WGS) entry which is preliminary data.</text>
</comment>
<evidence type="ECO:0000313" key="8">
    <source>
        <dbReference type="Proteomes" id="UP000523000"/>
    </source>
</evidence>
<dbReference type="Gene3D" id="1.10.10.10">
    <property type="entry name" value="Winged helix-like DNA-binding domain superfamily/Winged helix DNA-binding domain"/>
    <property type="match status" value="1"/>
</dbReference>
<dbReference type="Pfam" id="PF00155">
    <property type="entry name" value="Aminotran_1_2"/>
    <property type="match status" value="1"/>
</dbReference>
<dbReference type="GO" id="GO:0003677">
    <property type="term" value="F:DNA binding"/>
    <property type="evidence" value="ECO:0007669"/>
    <property type="project" value="UniProtKB-KW"/>
</dbReference>
<evidence type="ECO:0000256" key="2">
    <source>
        <dbReference type="ARBA" id="ARBA00022898"/>
    </source>
</evidence>